<feature type="compositionally biased region" description="Polar residues" evidence="1">
    <location>
        <begin position="608"/>
        <end position="620"/>
    </location>
</feature>
<feature type="region of interest" description="Disordered" evidence="1">
    <location>
        <begin position="572"/>
        <end position="622"/>
    </location>
</feature>
<feature type="region of interest" description="Disordered" evidence="1">
    <location>
        <begin position="374"/>
        <end position="393"/>
    </location>
</feature>
<feature type="region of interest" description="Disordered" evidence="1">
    <location>
        <begin position="180"/>
        <end position="214"/>
    </location>
</feature>
<feature type="region of interest" description="Disordered" evidence="1">
    <location>
        <begin position="637"/>
        <end position="699"/>
    </location>
</feature>
<feature type="region of interest" description="Disordered" evidence="1">
    <location>
        <begin position="400"/>
        <end position="429"/>
    </location>
</feature>
<feature type="compositionally biased region" description="Basic residues" evidence="1">
    <location>
        <begin position="72"/>
        <end position="83"/>
    </location>
</feature>
<evidence type="ECO:0000313" key="3">
    <source>
        <dbReference type="Proteomes" id="UP000825729"/>
    </source>
</evidence>
<proteinExistence type="predicted"/>
<gene>
    <name evidence="2" type="ORF">H6P81_021693</name>
</gene>
<feature type="compositionally biased region" description="Polar residues" evidence="1">
    <location>
        <begin position="271"/>
        <end position="282"/>
    </location>
</feature>
<dbReference type="AlphaFoldDB" id="A0AAV7DSZ4"/>
<reference evidence="2 3" key="1">
    <citation type="submission" date="2021-07" db="EMBL/GenBank/DDBJ databases">
        <title>The Aristolochia fimbriata genome: insights into angiosperm evolution, floral development and chemical biosynthesis.</title>
        <authorList>
            <person name="Jiao Y."/>
        </authorList>
    </citation>
    <scope>NUCLEOTIDE SEQUENCE [LARGE SCALE GENOMIC DNA]</scope>
    <source>
        <strain evidence="2">IBCAS-2021</strain>
        <tissue evidence="2">Leaf</tissue>
    </source>
</reference>
<accession>A0AAV7DSZ4</accession>
<feature type="compositionally biased region" description="Basic residues" evidence="1">
    <location>
        <begin position="686"/>
        <end position="695"/>
    </location>
</feature>
<name>A0AAV7DSZ4_ARIFI</name>
<feature type="region of interest" description="Disordered" evidence="1">
    <location>
        <begin position="25"/>
        <end position="108"/>
    </location>
</feature>
<dbReference type="EMBL" id="JAINDJ010000157">
    <property type="protein sequence ID" value="KAG9438357.1"/>
    <property type="molecule type" value="Genomic_DNA"/>
</dbReference>
<feature type="compositionally biased region" description="Polar residues" evidence="1">
    <location>
        <begin position="121"/>
        <end position="133"/>
    </location>
</feature>
<keyword evidence="3" id="KW-1185">Reference proteome</keyword>
<evidence type="ECO:0000256" key="1">
    <source>
        <dbReference type="SAM" id="MobiDB-lite"/>
    </source>
</evidence>
<organism evidence="2 3">
    <name type="scientific">Aristolochia fimbriata</name>
    <name type="common">White veined hardy Dutchman's pipe vine</name>
    <dbReference type="NCBI Taxonomy" id="158543"/>
    <lineage>
        <taxon>Eukaryota</taxon>
        <taxon>Viridiplantae</taxon>
        <taxon>Streptophyta</taxon>
        <taxon>Embryophyta</taxon>
        <taxon>Tracheophyta</taxon>
        <taxon>Spermatophyta</taxon>
        <taxon>Magnoliopsida</taxon>
        <taxon>Magnoliidae</taxon>
        <taxon>Piperales</taxon>
        <taxon>Aristolochiaceae</taxon>
        <taxon>Aristolochia</taxon>
    </lineage>
</organism>
<feature type="compositionally biased region" description="Pro residues" evidence="1">
    <location>
        <begin position="85"/>
        <end position="95"/>
    </location>
</feature>
<feature type="region of interest" description="Disordered" evidence="1">
    <location>
        <begin position="267"/>
        <end position="291"/>
    </location>
</feature>
<protein>
    <submittedName>
        <fullName evidence="2">Uncharacterized protein</fullName>
    </submittedName>
</protein>
<evidence type="ECO:0000313" key="2">
    <source>
        <dbReference type="EMBL" id="KAG9438357.1"/>
    </source>
</evidence>
<feature type="compositionally biased region" description="Basic and acidic residues" evidence="1">
    <location>
        <begin position="181"/>
        <end position="201"/>
    </location>
</feature>
<feature type="region of interest" description="Disordered" evidence="1">
    <location>
        <begin position="121"/>
        <end position="151"/>
    </location>
</feature>
<dbReference type="Proteomes" id="UP000825729">
    <property type="component" value="Unassembled WGS sequence"/>
</dbReference>
<sequence>MPRWATGAAGCVNARRILAFASLTGARRAQRQRPRRSGREHTNNHWARSVPSLKRKLRRSDLEHVAPEATRSRVHLPGRHARRSSPPPPRGPAAPPLGGAAGRRGEQIGRPCPLARLAENTLPQGHSGTTSGGSAPLAPWRGSSRGSEALAQEDPCRQLLSVTGGLARIATPESQRVLEIVGREADGAGDALGRERGRREPGPPPTGRRPTLVTGTQARRMIPPTDTPPRGPRRVALRLTGRALVAPARLAPASWLPIQPALKHGPRSPTCVRSQRAHQTPGCTADPPRSFREGFEVSIPVGTKDGELCPKRGGQRKLLVEARSDTDAQIARPDLGRTARLLSLSRARNRRAPSGPFWSRGERFHVNALAHGLVDPKRRGKPTGGRVQRLEEHPTPLQVSVAPLKTGGPKVPPTPSRTHNRIRSPRQGKSAKWIPELGKRIGSEGWARVPAPNPPAVGGLLEAAPRRARAGRRVAGDGSGTALWGPSPGRTAELVELTGATFAASFADSTLGAFRPQGHAVVGDARWADEVDGAALKHNSRPGAFESFADDFKYADGYCGWQSGLAATIHRDSAPCRTDSPPRARTVGPKTHQGKQNVEPGGFPTGRWSRSSASPQQPGADSQVRARIIALGTGRPWGQERAGELAGRGRQVSTQGRQAEGTLADAKESGRHSRTPQRGVSFYGHRGPRLVKARGKPSLPQDGLASLGSDGVVAATLNPAMGGPHHAGEGTDTFAVPRVEGYFGISHRRERTSFWRQGQAEGRFWDWRSRRHMIMRRAWPAPPGPQYSCMGRSSPAAWGRPSWRQGSWPACPAEGAGQPLLRPLGPACPTGAAGGQLGALVPAHVGTDCGGGWRYERPQTPGGVSLALFPPAWERLLPLPRPRKGFVAPKAQVMVCPQRCGESSKGHICPSPDGSSQLFPHSRKGPSGRLMALCWLAMHWPGIGRRIAGEASGARWTCARVVSSVDEPPPRQAAFPFIAIGPPAALLGRWHSPVLVCFSPEGQLAFEV</sequence>
<comment type="caution">
    <text evidence="2">The sequence shown here is derived from an EMBL/GenBank/DDBJ whole genome shotgun (WGS) entry which is preliminary data.</text>
</comment>